<evidence type="ECO:0000259" key="1">
    <source>
        <dbReference type="Pfam" id="PF01841"/>
    </source>
</evidence>
<keyword evidence="3" id="KW-1185">Reference proteome</keyword>
<dbReference type="Gene3D" id="3.10.620.30">
    <property type="match status" value="1"/>
</dbReference>
<feature type="domain" description="Transglutaminase-like" evidence="1">
    <location>
        <begin position="181"/>
        <end position="240"/>
    </location>
</feature>
<dbReference type="SUPFAM" id="SSF54001">
    <property type="entry name" value="Cysteine proteinases"/>
    <property type="match status" value="1"/>
</dbReference>
<sequence length="295" mass="32853">MTRLRTLVEPLLRIPDEFRRFDTTPAGATRDLGLDAAAQQVLLDAGLPHVGDGDEVLFDSLDLSTISLYLSARSARRDAMRFWQRSLRRIASGPVGYRVEVRAQCPLPRHSGGCVYQVAPEAGGRMPVVTSERRCVALGAVSYRVQQRPEPLPPVLAELAVSYADVDFYYLPTFLSLNADFVERERIGDCAATAHAILDKAVKAGFEARHAYGFILAVPYSSTHTWTEIRLDGRWFAVDPLLPKAMRAWGITKGDEWPATLSPLGVYRRVATEQIRLAWHGQVPCHTWLPTEIAK</sequence>
<reference evidence="2" key="1">
    <citation type="submission" date="2021-04" db="EMBL/GenBank/DDBJ databases">
        <title>Genome based classification of Actinospica acidithermotolerans sp. nov., an actinobacterium isolated from an Indonesian hot spring.</title>
        <authorList>
            <person name="Kusuma A.B."/>
            <person name="Putra K.E."/>
            <person name="Nafisah S."/>
            <person name="Loh J."/>
            <person name="Nouioui I."/>
            <person name="Goodfellow M."/>
        </authorList>
    </citation>
    <scope>NUCLEOTIDE SEQUENCE</scope>
    <source>
        <strain evidence="2">DSM 45618</strain>
    </source>
</reference>
<gene>
    <name evidence="2" type="ORF">KGA66_25790</name>
</gene>
<evidence type="ECO:0000313" key="2">
    <source>
        <dbReference type="EMBL" id="MBS2966479.1"/>
    </source>
</evidence>
<dbReference type="AlphaFoldDB" id="A0A8J7WUQ3"/>
<dbReference type="InterPro" id="IPR038765">
    <property type="entry name" value="Papain-like_cys_pep_sf"/>
</dbReference>
<organism evidence="2 3">
    <name type="scientific">Actinocrinis puniceicyclus</name>
    <dbReference type="NCBI Taxonomy" id="977794"/>
    <lineage>
        <taxon>Bacteria</taxon>
        <taxon>Bacillati</taxon>
        <taxon>Actinomycetota</taxon>
        <taxon>Actinomycetes</taxon>
        <taxon>Catenulisporales</taxon>
        <taxon>Actinospicaceae</taxon>
        <taxon>Actinocrinis</taxon>
    </lineage>
</organism>
<dbReference type="InterPro" id="IPR002931">
    <property type="entry name" value="Transglutaminase-like"/>
</dbReference>
<accession>A0A8J7WUQ3</accession>
<evidence type="ECO:0000313" key="3">
    <source>
        <dbReference type="Proteomes" id="UP000677913"/>
    </source>
</evidence>
<dbReference type="Proteomes" id="UP000677913">
    <property type="component" value="Unassembled WGS sequence"/>
</dbReference>
<dbReference type="EMBL" id="JAGSXH010000154">
    <property type="protein sequence ID" value="MBS2966479.1"/>
    <property type="molecule type" value="Genomic_DNA"/>
</dbReference>
<name>A0A8J7WUQ3_9ACTN</name>
<dbReference type="RefSeq" id="WP_211471593.1">
    <property type="nucleotide sequence ID" value="NZ_JAGSXH010000154.1"/>
</dbReference>
<proteinExistence type="predicted"/>
<dbReference type="Pfam" id="PF01841">
    <property type="entry name" value="Transglut_core"/>
    <property type="match status" value="1"/>
</dbReference>
<comment type="caution">
    <text evidence="2">The sequence shown here is derived from an EMBL/GenBank/DDBJ whole genome shotgun (WGS) entry which is preliminary data.</text>
</comment>
<protein>
    <submittedName>
        <fullName evidence="2">Transglutaminase domain-containing protein</fullName>
    </submittedName>
</protein>